<feature type="region of interest" description="Disordered" evidence="2">
    <location>
        <begin position="1107"/>
        <end position="1173"/>
    </location>
</feature>
<proteinExistence type="predicted"/>
<dbReference type="SMART" id="SM00726">
    <property type="entry name" value="UIM"/>
    <property type="match status" value="4"/>
</dbReference>
<dbReference type="OrthoDB" id="5835829at2759"/>
<feature type="compositionally biased region" description="Low complexity" evidence="2">
    <location>
        <begin position="777"/>
        <end position="790"/>
    </location>
</feature>
<feature type="compositionally biased region" description="Basic and acidic residues" evidence="2">
    <location>
        <begin position="857"/>
        <end position="866"/>
    </location>
</feature>
<evidence type="ECO:0000256" key="1">
    <source>
        <dbReference type="ARBA" id="ARBA00022679"/>
    </source>
</evidence>
<dbReference type="PANTHER" id="PTHR48050:SF13">
    <property type="entry name" value="STEROL 3-BETA-GLUCOSYLTRANSFERASE UGT80A2"/>
    <property type="match status" value="1"/>
</dbReference>
<organism evidence="5">
    <name type="scientific">Eremomyces bilateralis CBS 781.70</name>
    <dbReference type="NCBI Taxonomy" id="1392243"/>
    <lineage>
        <taxon>Eukaryota</taxon>
        <taxon>Fungi</taxon>
        <taxon>Dikarya</taxon>
        <taxon>Ascomycota</taxon>
        <taxon>Pezizomycotina</taxon>
        <taxon>Dothideomycetes</taxon>
        <taxon>Dothideomycetes incertae sedis</taxon>
        <taxon>Eremomycetales</taxon>
        <taxon>Eremomycetaceae</taxon>
        <taxon>Eremomyces</taxon>
    </lineage>
</organism>
<reference evidence="7" key="2">
    <citation type="submission" date="2020-04" db="EMBL/GenBank/DDBJ databases">
        <authorList>
            <consortium name="NCBI Genome Project"/>
        </authorList>
    </citation>
    <scope>NUCLEOTIDE SEQUENCE</scope>
    <source>
        <strain evidence="7">CBS 781.70</strain>
    </source>
</reference>
<feature type="region of interest" description="Disordered" evidence="2">
    <location>
        <begin position="1"/>
        <end position="73"/>
    </location>
</feature>
<dbReference type="Pfam" id="PF06722">
    <property type="entry name" value="EryCIII-like_C"/>
    <property type="match status" value="1"/>
</dbReference>
<dbReference type="InterPro" id="IPR050426">
    <property type="entry name" value="Glycosyltransferase_28"/>
</dbReference>
<dbReference type="InterPro" id="IPR010610">
    <property type="entry name" value="EryCIII-like_C"/>
</dbReference>
<gene>
    <name evidence="5 7" type="ORF">P152DRAFT_443709</name>
</gene>
<reference evidence="7" key="3">
    <citation type="submission" date="2025-04" db="UniProtKB">
        <authorList>
            <consortium name="RefSeq"/>
        </authorList>
    </citation>
    <scope>IDENTIFICATION</scope>
    <source>
        <strain evidence="7">CBS 781.70</strain>
    </source>
</reference>
<dbReference type="FunFam" id="3.40.50.2000:FF:000100">
    <property type="entry name" value="Glycosyltransferase family 1 protein"/>
    <property type="match status" value="1"/>
</dbReference>
<protein>
    <submittedName>
        <fullName evidence="5 7">UDP-Glycosyltransferase/glycogen phosphorylase</fullName>
    </submittedName>
</protein>
<dbReference type="EMBL" id="ML975183">
    <property type="protein sequence ID" value="KAF1808474.1"/>
    <property type="molecule type" value="Genomic_DNA"/>
</dbReference>
<feature type="region of interest" description="Disordered" evidence="2">
    <location>
        <begin position="85"/>
        <end position="115"/>
    </location>
</feature>
<evidence type="ECO:0000313" key="7">
    <source>
        <dbReference type="RefSeq" id="XP_033530105.1"/>
    </source>
</evidence>
<dbReference type="Gene3D" id="6.10.140.100">
    <property type="match status" value="1"/>
</dbReference>
<feature type="domain" description="Glycosyltransferase family 28 N-terminal" evidence="3">
    <location>
        <begin position="185"/>
        <end position="249"/>
    </location>
</feature>
<dbReference type="InterPro" id="IPR002213">
    <property type="entry name" value="UDP_glucos_trans"/>
</dbReference>
<evidence type="ECO:0000259" key="3">
    <source>
        <dbReference type="Pfam" id="PF03033"/>
    </source>
</evidence>
<feature type="compositionally biased region" description="Polar residues" evidence="2">
    <location>
        <begin position="1127"/>
        <end position="1138"/>
    </location>
</feature>
<feature type="compositionally biased region" description="Basic and acidic residues" evidence="2">
    <location>
        <begin position="1"/>
        <end position="10"/>
    </location>
</feature>
<feature type="compositionally biased region" description="Basic and acidic residues" evidence="2">
    <location>
        <begin position="1307"/>
        <end position="1333"/>
    </location>
</feature>
<feature type="compositionally biased region" description="Polar residues" evidence="2">
    <location>
        <begin position="102"/>
        <end position="112"/>
    </location>
</feature>
<dbReference type="Gene3D" id="3.40.50.2000">
    <property type="entry name" value="Glycogen Phosphorylase B"/>
    <property type="match status" value="2"/>
</dbReference>
<keyword evidence="6" id="KW-1185">Reference proteome</keyword>
<keyword evidence="1 5" id="KW-0808">Transferase</keyword>
<evidence type="ECO:0000313" key="6">
    <source>
        <dbReference type="Proteomes" id="UP000504638"/>
    </source>
</evidence>
<feature type="region of interest" description="Disordered" evidence="2">
    <location>
        <begin position="855"/>
        <end position="925"/>
    </location>
</feature>
<dbReference type="InterPro" id="IPR004276">
    <property type="entry name" value="GlycoTrans_28_N"/>
</dbReference>
<feature type="compositionally biased region" description="Polar residues" evidence="2">
    <location>
        <begin position="767"/>
        <end position="776"/>
    </location>
</feature>
<dbReference type="PROSITE" id="PS50330">
    <property type="entry name" value="UIM"/>
    <property type="match status" value="2"/>
</dbReference>
<feature type="compositionally biased region" description="Basic residues" evidence="2">
    <location>
        <begin position="1108"/>
        <end position="1121"/>
    </location>
</feature>
<feature type="region of interest" description="Disordered" evidence="2">
    <location>
        <begin position="1272"/>
        <end position="1353"/>
    </location>
</feature>
<dbReference type="GeneID" id="54418355"/>
<feature type="compositionally biased region" description="Polar residues" evidence="2">
    <location>
        <begin position="867"/>
        <end position="885"/>
    </location>
</feature>
<dbReference type="SUPFAM" id="SSF53756">
    <property type="entry name" value="UDP-Glycosyltransferase/glycogen phosphorylase"/>
    <property type="match status" value="1"/>
</dbReference>
<feature type="compositionally biased region" description="Basic and acidic residues" evidence="2">
    <location>
        <begin position="737"/>
        <end position="747"/>
    </location>
</feature>
<dbReference type="GO" id="GO:0005975">
    <property type="term" value="P:carbohydrate metabolic process"/>
    <property type="evidence" value="ECO:0007669"/>
    <property type="project" value="InterPro"/>
</dbReference>
<dbReference type="GO" id="GO:0016906">
    <property type="term" value="F:sterol 3-beta-glucosyltransferase activity"/>
    <property type="evidence" value="ECO:0007669"/>
    <property type="project" value="UniProtKB-ARBA"/>
</dbReference>
<evidence type="ECO:0000259" key="4">
    <source>
        <dbReference type="Pfam" id="PF06722"/>
    </source>
</evidence>
<accession>A0A6G1FRQ6</accession>
<dbReference type="RefSeq" id="XP_033530105.1">
    <property type="nucleotide sequence ID" value="XM_033677785.1"/>
</dbReference>
<dbReference type="InterPro" id="IPR003903">
    <property type="entry name" value="UIM_dom"/>
</dbReference>
<evidence type="ECO:0000313" key="5">
    <source>
        <dbReference type="EMBL" id="KAF1808474.1"/>
    </source>
</evidence>
<sequence>MTSQQPHEDPPQEGGQGTNHARETLASSGPESTQDHPRTTIDSLSQPQPEHEDNQQQAREGAQPWAGRRSISSIDRVSTVDSFYRSSTRESQSTLDADVPPSTYSDTYGQIRNENEGLRTDATVGADGRVDIHIDQRPSRLSALVVPALRKQLDLVAQGPTPPAPFVPPELGGAPGQVPPPSLNVVIHVVGSRGDVQPFVALGKVLKETYGHRVRLATHPVFQEFVTENGLEFFSIGGDPAELMAFMVKNPGLMPGFDTLRSGDIGKRRKGIVEMLNGCWRSCYEVGDGLGPEATDESFEEWMSEDAHTNPGVDPVQVPFVADAIIANPPSFAHVHCAERLGVPLHMMFTMPWSPTQSFPHPLANIQSSNADPGFTNSVSYSMVDMLTWQGLGDVINRFRVHRLGLDPISLMWAPGLLSRLKVPYTYCWSPALIPKPKDWGPHISIAGFYFLSLASNYTPVPDLKEFLDAGPPPVYIGFGSIVVDDPNGMTRLIFDAIAKTGQRALVSKGWGGLGADSVGLPDGVFMLGNVPHDWLFQHVSCVVHHGGAGTTAAGIAAGRPTVVVPFFGDQPFWGAMVNKAGAGPEPIPYKELTADKLADALLDALKPSSLERARDLADMIKEEQGCQVGAQKFHQMLDLDTMRCQLMPEKIAVWKVRRAHIRLSAAAATALVMEGVIMENDLKPFRAKEYDADDGPWDPISGGAAAIMGTMSSMMMGVADLPIATLKALRVHPDAAKKKQKADKAGEGGSAVTGTSTRGDLDRTSTHSSIEAQCVTSPTAAAPTEASDTLSLAPVPGNDAIDSHLSPAVLTPTGSSAKRSHVDSANLGGDSAPLAAQATITQNQSNSIIPQISHPESLHESRSDTDTPAESTHSSQIGRSRSAGSESTPTETSTHPRTRSVGPNPAEPEDGSSHSPSPFTLDTAYGTGKGFTRIAGAGLKAPMDFTMAVAKGFHNVPRMYGEEVRPAGRVTGIKSGLKTAGKEFGLDLFEGITGVVTQPIEGAKKDGAAGLAKGFGKGLAGLFLKPTAAGYALPAYAFKGIYKEIQKRYGSAVRTYIITARSVQGFQEYIHMTPEQRRNLVHGYLHLLKETRKKKPYREQQLDAIHAKNKARKEKKKATQNKKNGTNESLRSSSTAGVSDMTPIASSSVSQISQAYSNTDQQLPPDSDRARRMSDPDLEAAILRSIEETTAGDPSEDELIARAIRASMAELQGGTTRRPEATSGMSEADMEAQEEEALQRALKASVAEATKAGASDEEARQLEEVIRLSLQEQSAKHVSPSPEGAGPSVRTGAEDECEDPDEHEEEQLRLAIEESRREMEKLRATEEPRDLEDSIVMEYVNQKSMAEETQDR</sequence>
<feature type="compositionally biased region" description="Acidic residues" evidence="2">
    <location>
        <begin position="1295"/>
        <end position="1306"/>
    </location>
</feature>
<dbReference type="FunFam" id="3.40.50.2000:FF:000009">
    <property type="entry name" value="Sterol 3-beta-glucosyltransferase UGT80A2"/>
    <property type="match status" value="1"/>
</dbReference>
<name>A0A6G1FRQ6_9PEZI</name>
<dbReference type="Proteomes" id="UP000504638">
    <property type="component" value="Unplaced"/>
</dbReference>
<dbReference type="CDD" id="cd03784">
    <property type="entry name" value="GT1_Gtf-like"/>
    <property type="match status" value="1"/>
</dbReference>
<feature type="region of interest" description="Disordered" evidence="2">
    <location>
        <begin position="1213"/>
        <end position="1238"/>
    </location>
</feature>
<dbReference type="Pfam" id="PF03033">
    <property type="entry name" value="Glyco_transf_28"/>
    <property type="match status" value="1"/>
</dbReference>
<reference evidence="5 7" key="1">
    <citation type="submission" date="2020-01" db="EMBL/GenBank/DDBJ databases">
        <authorList>
            <consortium name="DOE Joint Genome Institute"/>
            <person name="Haridas S."/>
            <person name="Albert R."/>
            <person name="Binder M."/>
            <person name="Bloem J."/>
            <person name="Labutti K."/>
            <person name="Salamov A."/>
            <person name="Andreopoulos B."/>
            <person name="Baker S.E."/>
            <person name="Barry K."/>
            <person name="Bills G."/>
            <person name="Bluhm B.H."/>
            <person name="Cannon C."/>
            <person name="Castanera R."/>
            <person name="Culley D.E."/>
            <person name="Daum C."/>
            <person name="Ezra D."/>
            <person name="Gonzalez J.B."/>
            <person name="Henrissat B."/>
            <person name="Kuo A."/>
            <person name="Liang C."/>
            <person name="Lipzen A."/>
            <person name="Lutzoni F."/>
            <person name="Magnuson J."/>
            <person name="Mondo S."/>
            <person name="Nolan M."/>
            <person name="Ohm R."/>
            <person name="Pangilinan J."/>
            <person name="Park H.-J."/>
            <person name="Ramirez L."/>
            <person name="Alfaro M."/>
            <person name="Sun H."/>
            <person name="Tritt A."/>
            <person name="Yoshinaga Y."/>
            <person name="Zwiers L.-H."/>
            <person name="Turgeon B.G."/>
            <person name="Goodwin S.B."/>
            <person name="Spatafora J.W."/>
            <person name="Crous P.W."/>
            <person name="Grigoriev I.V."/>
        </authorList>
    </citation>
    <scope>NUCLEOTIDE SEQUENCE</scope>
    <source>
        <strain evidence="5 7">CBS 781.70</strain>
    </source>
</reference>
<feature type="compositionally biased region" description="Low complexity" evidence="2">
    <location>
        <begin position="886"/>
        <end position="896"/>
    </location>
</feature>
<dbReference type="PANTHER" id="PTHR48050">
    <property type="entry name" value="STEROL 3-BETA-GLUCOSYLTRANSFERASE"/>
    <property type="match status" value="1"/>
</dbReference>
<feature type="compositionally biased region" description="Polar residues" evidence="2">
    <location>
        <begin position="85"/>
        <end position="95"/>
    </location>
</feature>
<feature type="domain" description="Erythromycin biosynthesis protein CIII-like C-terminal" evidence="4">
    <location>
        <begin position="519"/>
        <end position="608"/>
    </location>
</feature>
<feature type="compositionally biased region" description="Low complexity" evidence="2">
    <location>
        <begin position="1145"/>
        <end position="1158"/>
    </location>
</feature>
<feature type="region of interest" description="Disordered" evidence="2">
    <location>
        <begin position="737"/>
        <end position="831"/>
    </location>
</feature>
<evidence type="ECO:0000256" key="2">
    <source>
        <dbReference type="SAM" id="MobiDB-lite"/>
    </source>
</evidence>